<sequence>MSASALLSGHHGHKANLCRPWTTGICRPSHALTCRSHRVVYRQSLQRRSHTSECLQGSKTSSSVAVKDDLLDYITQGPLLPLCGITTEDVQQQSQDWVRLGDFMLTFLNFPSQEALNDVQRMRVYQYYLPIYFWMRQQLSLHKDGLQGKEQPLTIGMQAPQGCGKTTIVEVLEAVFKHEGLRPASISIDDFYLRFEDQQALAQAKSENKLLQVRGNAGTHDLQLGQDTLRALQGAGSSDAEVAVPRYDKSQHGGRGDRAPSSAWPCVKAPIDIILFEGWMLGFSPVADGEVEKISADLVSINQKLRDYEVAWDAHVDAWLVVKVGSPEWVYRWRLQAEHAMHASGKPGMSDEQVANFVECYMPAYKAYLPGLYAKGPTTAKAGRLLMLEIDEHRGLVPEQPPCPL</sequence>
<evidence type="ECO:0000313" key="3">
    <source>
        <dbReference type="Proteomes" id="UP001314263"/>
    </source>
</evidence>
<dbReference type="Proteomes" id="UP001314263">
    <property type="component" value="Unassembled WGS sequence"/>
</dbReference>
<dbReference type="Pfam" id="PF00485">
    <property type="entry name" value="PRK"/>
    <property type="match status" value="1"/>
</dbReference>
<dbReference type="InterPro" id="IPR006083">
    <property type="entry name" value="PRK/URK"/>
</dbReference>
<proteinExistence type="predicted"/>
<feature type="domain" description="Phosphoribulokinase/uridine kinase" evidence="1">
    <location>
        <begin position="155"/>
        <end position="279"/>
    </location>
</feature>
<dbReference type="GO" id="GO:0016301">
    <property type="term" value="F:kinase activity"/>
    <property type="evidence" value="ECO:0007669"/>
    <property type="project" value="InterPro"/>
</dbReference>
<dbReference type="PANTHER" id="PTHR10285">
    <property type="entry name" value="URIDINE KINASE"/>
    <property type="match status" value="1"/>
</dbReference>
<reference evidence="2 3" key="1">
    <citation type="submission" date="2023-10" db="EMBL/GenBank/DDBJ databases">
        <authorList>
            <person name="Maclean D."/>
            <person name="Macfadyen A."/>
        </authorList>
    </citation>
    <scope>NUCLEOTIDE SEQUENCE [LARGE SCALE GENOMIC DNA]</scope>
</reference>
<accession>A0AAV1I5C7</accession>
<comment type="caution">
    <text evidence="2">The sequence shown here is derived from an EMBL/GenBank/DDBJ whole genome shotgun (WGS) entry which is preliminary data.</text>
</comment>
<evidence type="ECO:0000259" key="1">
    <source>
        <dbReference type="Pfam" id="PF00485"/>
    </source>
</evidence>
<gene>
    <name evidence="2" type="ORF">CVIRNUC_005120</name>
</gene>
<keyword evidence="3" id="KW-1185">Reference proteome</keyword>
<dbReference type="Gene3D" id="3.40.50.300">
    <property type="entry name" value="P-loop containing nucleotide triphosphate hydrolases"/>
    <property type="match status" value="1"/>
</dbReference>
<dbReference type="GO" id="GO:0005524">
    <property type="term" value="F:ATP binding"/>
    <property type="evidence" value="ECO:0007669"/>
    <property type="project" value="InterPro"/>
</dbReference>
<dbReference type="AlphaFoldDB" id="A0AAV1I5C7"/>
<dbReference type="EMBL" id="CAUYUE010000006">
    <property type="protein sequence ID" value="CAK0780634.1"/>
    <property type="molecule type" value="Genomic_DNA"/>
</dbReference>
<evidence type="ECO:0000313" key="2">
    <source>
        <dbReference type="EMBL" id="CAK0780634.1"/>
    </source>
</evidence>
<organism evidence="2 3">
    <name type="scientific">Coccomyxa viridis</name>
    <dbReference type="NCBI Taxonomy" id="1274662"/>
    <lineage>
        <taxon>Eukaryota</taxon>
        <taxon>Viridiplantae</taxon>
        <taxon>Chlorophyta</taxon>
        <taxon>core chlorophytes</taxon>
        <taxon>Trebouxiophyceae</taxon>
        <taxon>Trebouxiophyceae incertae sedis</taxon>
        <taxon>Coccomyxaceae</taxon>
        <taxon>Coccomyxa</taxon>
    </lineage>
</organism>
<dbReference type="InterPro" id="IPR027417">
    <property type="entry name" value="P-loop_NTPase"/>
</dbReference>
<name>A0AAV1I5C7_9CHLO</name>
<dbReference type="SUPFAM" id="SSF52540">
    <property type="entry name" value="P-loop containing nucleoside triphosphate hydrolases"/>
    <property type="match status" value="1"/>
</dbReference>
<protein>
    <recommendedName>
        <fullName evidence="1">Phosphoribulokinase/uridine kinase domain-containing protein</fullName>
    </recommendedName>
</protein>